<accession>A0A2P2PGY9</accession>
<organism evidence="1">
    <name type="scientific">Rhizophora mucronata</name>
    <name type="common">Asiatic mangrove</name>
    <dbReference type="NCBI Taxonomy" id="61149"/>
    <lineage>
        <taxon>Eukaryota</taxon>
        <taxon>Viridiplantae</taxon>
        <taxon>Streptophyta</taxon>
        <taxon>Embryophyta</taxon>
        <taxon>Tracheophyta</taxon>
        <taxon>Spermatophyta</taxon>
        <taxon>Magnoliopsida</taxon>
        <taxon>eudicotyledons</taxon>
        <taxon>Gunneridae</taxon>
        <taxon>Pentapetalae</taxon>
        <taxon>rosids</taxon>
        <taxon>fabids</taxon>
        <taxon>Malpighiales</taxon>
        <taxon>Rhizophoraceae</taxon>
        <taxon>Rhizophora</taxon>
    </lineage>
</organism>
<sequence length="25" mass="3016">MVLIWENLFVCCLILICLSNFRQMI</sequence>
<evidence type="ECO:0000313" key="1">
    <source>
        <dbReference type="EMBL" id="MBX53957.1"/>
    </source>
</evidence>
<dbReference type="EMBL" id="GGEC01073473">
    <property type="protein sequence ID" value="MBX53957.1"/>
    <property type="molecule type" value="Transcribed_RNA"/>
</dbReference>
<dbReference type="AlphaFoldDB" id="A0A2P2PGY9"/>
<name>A0A2P2PGY9_RHIMU</name>
<proteinExistence type="predicted"/>
<protein>
    <submittedName>
        <fullName evidence="1">Uncharacterized protein</fullName>
    </submittedName>
</protein>
<reference evidence="1" key="1">
    <citation type="submission" date="2018-02" db="EMBL/GenBank/DDBJ databases">
        <title>Rhizophora mucronata_Transcriptome.</title>
        <authorList>
            <person name="Meera S.P."/>
            <person name="Sreeshan A."/>
            <person name="Augustine A."/>
        </authorList>
    </citation>
    <scope>NUCLEOTIDE SEQUENCE</scope>
    <source>
        <tissue evidence="1">Leaf</tissue>
    </source>
</reference>